<dbReference type="GO" id="GO:0016757">
    <property type="term" value="F:glycosyltransferase activity"/>
    <property type="evidence" value="ECO:0007669"/>
    <property type="project" value="InterPro"/>
</dbReference>
<dbReference type="EMBL" id="ML976703">
    <property type="protein sequence ID" value="KAF1970196.1"/>
    <property type="molecule type" value="Genomic_DNA"/>
</dbReference>
<evidence type="ECO:0008006" key="3">
    <source>
        <dbReference type="Google" id="ProtNLM"/>
    </source>
</evidence>
<evidence type="ECO:0000313" key="1">
    <source>
        <dbReference type="EMBL" id="KAF1970196.1"/>
    </source>
</evidence>
<dbReference type="SUPFAM" id="SSF53448">
    <property type="entry name" value="Nucleotide-diphospho-sugar transferases"/>
    <property type="match status" value="1"/>
</dbReference>
<gene>
    <name evidence="1" type="ORF">BU23DRAFT_404086</name>
</gene>
<feature type="non-terminal residue" evidence="1">
    <location>
        <position position="346"/>
    </location>
</feature>
<accession>A0A6A5V585</accession>
<name>A0A6A5V585_9PLEO</name>
<reference evidence="1" key="1">
    <citation type="journal article" date="2020" name="Stud. Mycol.">
        <title>101 Dothideomycetes genomes: a test case for predicting lifestyles and emergence of pathogens.</title>
        <authorList>
            <person name="Haridas S."/>
            <person name="Albert R."/>
            <person name="Binder M."/>
            <person name="Bloem J."/>
            <person name="Labutti K."/>
            <person name="Salamov A."/>
            <person name="Andreopoulos B."/>
            <person name="Baker S."/>
            <person name="Barry K."/>
            <person name="Bills G."/>
            <person name="Bluhm B."/>
            <person name="Cannon C."/>
            <person name="Castanera R."/>
            <person name="Culley D."/>
            <person name="Daum C."/>
            <person name="Ezra D."/>
            <person name="Gonzalez J."/>
            <person name="Henrissat B."/>
            <person name="Kuo A."/>
            <person name="Liang C."/>
            <person name="Lipzen A."/>
            <person name="Lutzoni F."/>
            <person name="Magnuson J."/>
            <person name="Mondo S."/>
            <person name="Nolan M."/>
            <person name="Ohm R."/>
            <person name="Pangilinan J."/>
            <person name="Park H.-J."/>
            <person name="Ramirez L."/>
            <person name="Alfaro M."/>
            <person name="Sun H."/>
            <person name="Tritt A."/>
            <person name="Yoshinaga Y."/>
            <person name="Zwiers L.-H."/>
            <person name="Turgeon B."/>
            <person name="Goodwin S."/>
            <person name="Spatafora J."/>
            <person name="Crous P."/>
            <person name="Grigoriev I."/>
        </authorList>
    </citation>
    <scope>NUCLEOTIDE SEQUENCE</scope>
    <source>
        <strain evidence="1">CBS 107.79</strain>
    </source>
</reference>
<dbReference type="AlphaFoldDB" id="A0A6A5V585"/>
<feature type="non-terminal residue" evidence="1">
    <location>
        <position position="1"/>
    </location>
</feature>
<proteinExistence type="predicted"/>
<keyword evidence="2" id="KW-1185">Reference proteome</keyword>
<evidence type="ECO:0000313" key="2">
    <source>
        <dbReference type="Proteomes" id="UP000800036"/>
    </source>
</evidence>
<protein>
    <recommendedName>
        <fullName evidence="3">Capsule polysaccharide biosynthesis protein</fullName>
    </recommendedName>
</protein>
<dbReference type="InterPro" id="IPR008441">
    <property type="entry name" value="AfumC-like_glycosyl_Trfase"/>
</dbReference>
<organism evidence="1 2">
    <name type="scientific">Bimuria novae-zelandiae CBS 107.79</name>
    <dbReference type="NCBI Taxonomy" id="1447943"/>
    <lineage>
        <taxon>Eukaryota</taxon>
        <taxon>Fungi</taxon>
        <taxon>Dikarya</taxon>
        <taxon>Ascomycota</taxon>
        <taxon>Pezizomycotina</taxon>
        <taxon>Dothideomycetes</taxon>
        <taxon>Pleosporomycetidae</taxon>
        <taxon>Pleosporales</taxon>
        <taxon>Massarineae</taxon>
        <taxon>Didymosphaeriaceae</taxon>
        <taxon>Bimuria</taxon>
    </lineage>
</organism>
<dbReference type="Gene3D" id="3.90.550.20">
    <property type="match status" value="1"/>
</dbReference>
<dbReference type="OrthoDB" id="409543at2759"/>
<sequence>LRNVLNWYRRYAPLGWTIYVVDTVPESPLNISCFIDTTSPSVVPNAFQKGELDGRYAAQHTSDLVRFPLLLRYGGVYMDVGILHFGDLDWLWTEKIANPDSQYEFAGFTMGAPPEISAVNFWLMSGRDNPLVARAHHILLQLWEGKTNTNGASRHPLVNHVPLMRVPQEVAVEDDGEGKLLMNDEAMTDYAVQIQCLGAAQRWLDEHDGWNGPEYVREKCWLYSMIDHAFVHEQSTNWTSKNQHELFSLHLPGPGEEETDDQKLARTIVEKAVGESWCMKLGHGFSAKLFGADTLGMLWRKHDGTDCEEGTYGGWLRWAEVHCRQDSVPKPLDISPFEPTMKGKLL</sequence>
<dbReference type="Pfam" id="PF05704">
    <property type="entry name" value="Caps_synth"/>
    <property type="match status" value="1"/>
</dbReference>
<dbReference type="InterPro" id="IPR029044">
    <property type="entry name" value="Nucleotide-diphossugar_trans"/>
</dbReference>
<dbReference type="Proteomes" id="UP000800036">
    <property type="component" value="Unassembled WGS sequence"/>
</dbReference>